<organism evidence="3 4">
    <name type="scientific">Streptomyces griseoluteus</name>
    <dbReference type="NCBI Taxonomy" id="29306"/>
    <lineage>
        <taxon>Bacteria</taxon>
        <taxon>Bacillati</taxon>
        <taxon>Actinomycetota</taxon>
        <taxon>Actinomycetes</taxon>
        <taxon>Kitasatosporales</taxon>
        <taxon>Streptomycetaceae</taxon>
        <taxon>Streptomyces</taxon>
    </lineage>
</organism>
<proteinExistence type="predicted"/>
<dbReference type="Gene3D" id="2.40.30.10">
    <property type="entry name" value="Translation factors"/>
    <property type="match status" value="1"/>
</dbReference>
<dbReference type="Pfam" id="PF08021">
    <property type="entry name" value="FAD_binding_9"/>
    <property type="match status" value="1"/>
</dbReference>
<dbReference type="EMBL" id="SRRU01000013">
    <property type="protein sequence ID" value="TGN75348.1"/>
    <property type="molecule type" value="Genomic_DNA"/>
</dbReference>
<keyword evidence="4" id="KW-1185">Reference proteome</keyword>
<dbReference type="RefSeq" id="WP_135794252.1">
    <property type="nucleotide sequence ID" value="NZ_BNBQ01000013.1"/>
</dbReference>
<evidence type="ECO:0000313" key="3">
    <source>
        <dbReference type="EMBL" id="TGN75348.1"/>
    </source>
</evidence>
<feature type="region of interest" description="Disordered" evidence="1">
    <location>
        <begin position="51"/>
        <end position="96"/>
    </location>
</feature>
<sequence>MTVTLGGDDVRHLQQTRFDQAGRLFFADPAENGGVFLLSSERWGLHLMLQGGKRRPRVRTYTTGGSGHRKRRSTSRSRSTRSTTPVTHQPRLAGGR</sequence>
<feature type="domain" description="Siderophore-interacting FAD-binding" evidence="2">
    <location>
        <begin position="2"/>
        <end position="63"/>
    </location>
</feature>
<evidence type="ECO:0000256" key="1">
    <source>
        <dbReference type="SAM" id="MobiDB-lite"/>
    </source>
</evidence>
<dbReference type="InterPro" id="IPR013113">
    <property type="entry name" value="SIP_FAD-bd"/>
</dbReference>
<accession>A0A4Z1D0Q7</accession>
<gene>
    <name evidence="3" type="ORF">E5082_29210</name>
</gene>
<protein>
    <recommendedName>
        <fullName evidence="2">Siderophore-interacting FAD-binding domain-containing protein</fullName>
    </recommendedName>
</protein>
<dbReference type="Proteomes" id="UP000298513">
    <property type="component" value="Unassembled WGS sequence"/>
</dbReference>
<comment type="caution">
    <text evidence="3">The sequence shown here is derived from an EMBL/GenBank/DDBJ whole genome shotgun (WGS) entry which is preliminary data.</text>
</comment>
<feature type="compositionally biased region" description="Basic residues" evidence="1">
    <location>
        <begin position="67"/>
        <end position="79"/>
    </location>
</feature>
<evidence type="ECO:0000259" key="2">
    <source>
        <dbReference type="Pfam" id="PF08021"/>
    </source>
</evidence>
<evidence type="ECO:0000313" key="4">
    <source>
        <dbReference type="Proteomes" id="UP000298513"/>
    </source>
</evidence>
<dbReference type="AlphaFoldDB" id="A0A4Z1D0Q7"/>
<name>A0A4Z1D0Q7_STRGP</name>
<dbReference type="GeneID" id="94486907"/>
<reference evidence="3 4" key="1">
    <citation type="submission" date="2019-04" db="EMBL/GenBank/DDBJ databases">
        <title>Streptomyces sp. nov. Bv016 isolated from bark of Buahinia variegata.</title>
        <authorList>
            <person name="Kanchanasin P."/>
            <person name="Tanasupawat S."/>
            <person name="Yuki M."/>
            <person name="Kudo T."/>
        </authorList>
    </citation>
    <scope>NUCLEOTIDE SEQUENCE [LARGE SCALE GENOMIC DNA]</scope>
    <source>
        <strain evidence="3 4">JCM 4765</strain>
    </source>
</reference>